<dbReference type="InterPro" id="IPR001789">
    <property type="entry name" value="Sig_transdc_resp-reg_receiver"/>
</dbReference>
<proteinExistence type="predicted"/>
<evidence type="ECO:0000313" key="7">
    <source>
        <dbReference type="Proteomes" id="UP000477083"/>
    </source>
</evidence>
<feature type="modified residue" description="4-aspartylphosphate" evidence="4">
    <location>
        <position position="52"/>
    </location>
</feature>
<dbReference type="GO" id="GO:0000156">
    <property type="term" value="F:phosphorelay response regulator activity"/>
    <property type="evidence" value="ECO:0007669"/>
    <property type="project" value="TreeGrafter"/>
</dbReference>
<comment type="caution">
    <text evidence="6">The sequence shown here is derived from an EMBL/GenBank/DDBJ whole genome shotgun (WGS) entry which is preliminary data.</text>
</comment>
<dbReference type="PANTHER" id="PTHR48111">
    <property type="entry name" value="REGULATOR OF RPOS"/>
    <property type="match status" value="1"/>
</dbReference>
<evidence type="ECO:0000256" key="1">
    <source>
        <dbReference type="ARBA" id="ARBA00022553"/>
    </source>
</evidence>
<dbReference type="InterPro" id="IPR011006">
    <property type="entry name" value="CheY-like_superfamily"/>
</dbReference>
<keyword evidence="7" id="KW-1185">Reference proteome</keyword>
<dbReference type="Proteomes" id="UP000477083">
    <property type="component" value="Unassembled WGS sequence"/>
</dbReference>
<feature type="domain" description="Response regulatory" evidence="5">
    <location>
        <begin position="2"/>
        <end position="113"/>
    </location>
</feature>
<name>A0A6L8VIF1_9RHOB</name>
<dbReference type="EMBL" id="WWNR01000008">
    <property type="protein sequence ID" value="MZQ89983.1"/>
    <property type="molecule type" value="Genomic_DNA"/>
</dbReference>
<dbReference type="SMART" id="SM00448">
    <property type="entry name" value="REC"/>
    <property type="match status" value="1"/>
</dbReference>
<keyword evidence="1 4" id="KW-0597">Phosphoprotein</keyword>
<dbReference type="GO" id="GO:0032993">
    <property type="term" value="C:protein-DNA complex"/>
    <property type="evidence" value="ECO:0007669"/>
    <property type="project" value="TreeGrafter"/>
</dbReference>
<keyword evidence="3" id="KW-0238">DNA-binding</keyword>
<dbReference type="GO" id="GO:0006355">
    <property type="term" value="P:regulation of DNA-templated transcription"/>
    <property type="evidence" value="ECO:0007669"/>
    <property type="project" value="TreeGrafter"/>
</dbReference>
<evidence type="ECO:0000256" key="2">
    <source>
        <dbReference type="ARBA" id="ARBA00023012"/>
    </source>
</evidence>
<dbReference type="OrthoDB" id="582170at2"/>
<dbReference type="GO" id="GO:0005829">
    <property type="term" value="C:cytosol"/>
    <property type="evidence" value="ECO:0007669"/>
    <property type="project" value="TreeGrafter"/>
</dbReference>
<dbReference type="Gene3D" id="3.40.50.2300">
    <property type="match status" value="1"/>
</dbReference>
<dbReference type="PANTHER" id="PTHR48111:SF40">
    <property type="entry name" value="PHOSPHATE REGULON TRANSCRIPTIONAL REGULATORY PROTEIN PHOB"/>
    <property type="match status" value="1"/>
</dbReference>
<dbReference type="AlphaFoldDB" id="A0A6L8VIF1"/>
<gene>
    <name evidence="6" type="ORF">GS660_12880</name>
</gene>
<evidence type="ECO:0000259" key="5">
    <source>
        <dbReference type="PROSITE" id="PS50110"/>
    </source>
</evidence>
<organism evidence="6 7">
    <name type="scientific">Frigidibacter albus</name>
    <dbReference type="NCBI Taxonomy" id="1465486"/>
    <lineage>
        <taxon>Bacteria</taxon>
        <taxon>Pseudomonadati</taxon>
        <taxon>Pseudomonadota</taxon>
        <taxon>Alphaproteobacteria</taxon>
        <taxon>Rhodobacterales</taxon>
        <taxon>Paracoccaceae</taxon>
        <taxon>Frigidibacter</taxon>
    </lineage>
</organism>
<dbReference type="PROSITE" id="PS50110">
    <property type="entry name" value="RESPONSE_REGULATORY"/>
    <property type="match status" value="1"/>
</dbReference>
<evidence type="ECO:0000256" key="3">
    <source>
        <dbReference type="ARBA" id="ARBA00023125"/>
    </source>
</evidence>
<dbReference type="Pfam" id="PF00072">
    <property type="entry name" value="Response_reg"/>
    <property type="match status" value="1"/>
</dbReference>
<protein>
    <submittedName>
        <fullName evidence="6">Response regulator</fullName>
    </submittedName>
</protein>
<dbReference type="InterPro" id="IPR039420">
    <property type="entry name" value="WalR-like"/>
</dbReference>
<evidence type="ECO:0000313" key="6">
    <source>
        <dbReference type="EMBL" id="MZQ89983.1"/>
    </source>
</evidence>
<reference evidence="6 7" key="1">
    <citation type="submission" date="2020-01" db="EMBL/GenBank/DDBJ databases">
        <title>Frigidibacter albus SP32T (=CGMCC 1.13995T).</title>
        <authorList>
            <person name="Liao X."/>
        </authorList>
    </citation>
    <scope>NUCLEOTIDE SEQUENCE [LARGE SCALE GENOMIC DNA]</scope>
    <source>
        <strain evidence="6 7">SP32</strain>
    </source>
</reference>
<sequence>MRILYLEDEAIIAMETSQVLRDLGFEQIAAAASLAGAEKALAEGMPDLALLDVSIGRAGLSSLDLAAKLLEAGVPVVLATGHTAFELKADPRACVLEKPFSPDDLEAALRRAVSSRGGRGGHTATAAQ</sequence>
<keyword evidence="2" id="KW-0902">Two-component regulatory system</keyword>
<dbReference type="GO" id="GO:0000976">
    <property type="term" value="F:transcription cis-regulatory region binding"/>
    <property type="evidence" value="ECO:0007669"/>
    <property type="project" value="TreeGrafter"/>
</dbReference>
<dbReference type="SUPFAM" id="SSF52172">
    <property type="entry name" value="CheY-like"/>
    <property type="match status" value="1"/>
</dbReference>
<evidence type="ECO:0000256" key="4">
    <source>
        <dbReference type="PROSITE-ProRule" id="PRU00169"/>
    </source>
</evidence>
<accession>A0A6L8VIF1</accession>